<feature type="domain" description="NAD-dependent epimerase/dehydratase" evidence="1">
    <location>
        <begin position="3"/>
        <end position="210"/>
    </location>
</feature>
<dbReference type="SUPFAM" id="SSF51735">
    <property type="entry name" value="NAD(P)-binding Rossmann-fold domains"/>
    <property type="match status" value="1"/>
</dbReference>
<dbReference type="Gene3D" id="3.40.50.720">
    <property type="entry name" value="NAD(P)-binding Rossmann-like Domain"/>
    <property type="match status" value="1"/>
</dbReference>
<dbReference type="EMBL" id="JAQNDN010000007">
    <property type="protein sequence ID" value="MDC0669189.1"/>
    <property type="molecule type" value="Genomic_DNA"/>
</dbReference>
<evidence type="ECO:0000313" key="2">
    <source>
        <dbReference type="EMBL" id="MDC0669189.1"/>
    </source>
</evidence>
<proteinExistence type="predicted"/>
<organism evidence="2 3">
    <name type="scientific">Nannocystis radixulma</name>
    <dbReference type="NCBI Taxonomy" id="2995305"/>
    <lineage>
        <taxon>Bacteria</taxon>
        <taxon>Pseudomonadati</taxon>
        <taxon>Myxococcota</taxon>
        <taxon>Polyangia</taxon>
        <taxon>Nannocystales</taxon>
        <taxon>Nannocystaceae</taxon>
        <taxon>Nannocystis</taxon>
    </lineage>
</organism>
<dbReference type="CDD" id="cd05262">
    <property type="entry name" value="SDR_a7"/>
    <property type="match status" value="1"/>
</dbReference>
<gene>
    <name evidence="2" type="ORF">POL58_15665</name>
</gene>
<accession>A0ABT5B509</accession>
<dbReference type="PANTHER" id="PTHR48079">
    <property type="entry name" value="PROTEIN YEEZ"/>
    <property type="match status" value="1"/>
</dbReference>
<comment type="caution">
    <text evidence="2">The sequence shown here is derived from an EMBL/GenBank/DDBJ whole genome shotgun (WGS) entry which is preliminary data.</text>
</comment>
<dbReference type="PANTHER" id="PTHR48079:SF6">
    <property type="entry name" value="NAD(P)-BINDING DOMAIN-CONTAINING PROTEIN-RELATED"/>
    <property type="match status" value="1"/>
</dbReference>
<dbReference type="RefSeq" id="WP_271998886.1">
    <property type="nucleotide sequence ID" value="NZ_JAQNDN010000007.1"/>
</dbReference>
<protein>
    <submittedName>
        <fullName evidence="2">SDR family oxidoreductase</fullName>
    </submittedName>
</protein>
<keyword evidence="3" id="KW-1185">Reference proteome</keyword>
<evidence type="ECO:0000259" key="1">
    <source>
        <dbReference type="Pfam" id="PF01370"/>
    </source>
</evidence>
<evidence type="ECO:0000313" key="3">
    <source>
        <dbReference type="Proteomes" id="UP001217838"/>
    </source>
</evidence>
<name>A0ABT5B509_9BACT</name>
<dbReference type="InterPro" id="IPR001509">
    <property type="entry name" value="Epimerase_deHydtase"/>
</dbReference>
<dbReference type="InterPro" id="IPR051783">
    <property type="entry name" value="NAD(P)-dependent_oxidoreduct"/>
</dbReference>
<reference evidence="2 3" key="1">
    <citation type="submission" date="2022-11" db="EMBL/GenBank/DDBJ databases">
        <title>Minimal conservation of predation-associated metabolite biosynthetic gene clusters underscores biosynthetic potential of Myxococcota including descriptions for ten novel species: Archangium lansinium sp. nov., Myxococcus landrumus sp. nov., Nannocystis bai.</title>
        <authorList>
            <person name="Ahearne A."/>
            <person name="Stevens C."/>
            <person name="Dowd S."/>
        </authorList>
    </citation>
    <scope>NUCLEOTIDE SEQUENCE [LARGE SCALE GENOMIC DNA]</scope>
    <source>
        <strain evidence="2 3">NCELM</strain>
    </source>
</reference>
<dbReference type="InterPro" id="IPR036291">
    <property type="entry name" value="NAD(P)-bd_dom_sf"/>
</dbReference>
<sequence>MKIFVTGASGFVGSAVVQELIHHGHQVLGLARSDANAETIAAAGAEVLRGSLADLASLERGAAASDGVIHTAFIHDFSNYAASVAVDRRAIETLGNALAGSGRPLVVTSGTLRAPAGGVATEDMPADPRFPRLSEATALPFAEREVRVSIVRLPPTVHGDGDHGFVPELIRIAREKRVAGFVGDGSNRWPAVHRLDAAVAFRLAVEKAPAGTRVHAVAEVGIPTRDIAAVIGKRLAVPVEARPVEHFGWLGPFFALDVPTASERTRELLGWRPVRAELLTDLDHPRYFAR</sequence>
<dbReference type="Proteomes" id="UP001217838">
    <property type="component" value="Unassembled WGS sequence"/>
</dbReference>
<dbReference type="Pfam" id="PF01370">
    <property type="entry name" value="Epimerase"/>
    <property type="match status" value="1"/>
</dbReference>